<dbReference type="InterPro" id="IPR023549">
    <property type="entry name" value="Subtilisin_inhibitor"/>
</dbReference>
<keyword evidence="7" id="KW-1015">Disulfide bond</keyword>
<dbReference type="InterPro" id="IPR000691">
    <property type="entry name" value="Prot_inh_I16_SSI"/>
</dbReference>
<gene>
    <name evidence="12" type="ORF">F4557_006286</name>
    <name evidence="11" type="ORF">GCM10009546_07490</name>
</gene>
<evidence type="ECO:0000256" key="7">
    <source>
        <dbReference type="ARBA" id="ARBA00023157"/>
    </source>
</evidence>
<evidence type="ECO:0000256" key="3">
    <source>
        <dbReference type="ARBA" id="ARBA00011738"/>
    </source>
</evidence>
<dbReference type="EMBL" id="JACHMV010000001">
    <property type="protein sequence ID" value="MBB4777868.1"/>
    <property type="molecule type" value="Genomic_DNA"/>
</dbReference>
<proteinExistence type="inferred from homology"/>
<dbReference type="Pfam" id="PF00720">
    <property type="entry name" value="SSI"/>
    <property type="match status" value="1"/>
</dbReference>
<organism evidence="12 13">
    <name type="scientific">Actinomadura livida</name>
    <dbReference type="NCBI Taxonomy" id="79909"/>
    <lineage>
        <taxon>Bacteria</taxon>
        <taxon>Bacillati</taxon>
        <taxon>Actinomycetota</taxon>
        <taxon>Actinomycetes</taxon>
        <taxon>Streptosporangiales</taxon>
        <taxon>Thermomonosporaceae</taxon>
        <taxon>Actinomadura</taxon>
    </lineage>
</organism>
<accession>A0A7W7IIV1</accession>
<evidence type="ECO:0000256" key="4">
    <source>
        <dbReference type="ARBA" id="ARBA00022525"/>
    </source>
</evidence>
<dbReference type="SUPFAM" id="SSF55399">
    <property type="entry name" value="Subtilisin inhibitor"/>
    <property type="match status" value="1"/>
</dbReference>
<evidence type="ECO:0000313" key="13">
    <source>
        <dbReference type="Proteomes" id="UP000549343"/>
    </source>
</evidence>
<evidence type="ECO:0000259" key="10">
    <source>
        <dbReference type="Pfam" id="PF00720"/>
    </source>
</evidence>
<evidence type="ECO:0000313" key="14">
    <source>
        <dbReference type="Proteomes" id="UP001501427"/>
    </source>
</evidence>
<comment type="subcellular location">
    <subcellularLocation>
        <location evidence="1">Secreted</location>
    </subcellularLocation>
</comment>
<dbReference type="RefSeq" id="WP_184888607.1">
    <property type="nucleotide sequence ID" value="NZ_BAAAHD010000005.1"/>
</dbReference>
<keyword evidence="14" id="KW-1185">Reference proteome</keyword>
<dbReference type="Proteomes" id="UP001501427">
    <property type="component" value="Unassembled WGS sequence"/>
</dbReference>
<reference evidence="14" key="2">
    <citation type="journal article" date="2019" name="Int. J. Syst. Evol. Microbiol.">
        <title>The Global Catalogue of Microorganisms (GCM) 10K type strain sequencing project: providing services to taxonomists for standard genome sequencing and annotation.</title>
        <authorList>
            <consortium name="The Broad Institute Genomics Platform"/>
            <consortium name="The Broad Institute Genome Sequencing Center for Infectious Disease"/>
            <person name="Wu L."/>
            <person name="Ma J."/>
        </authorList>
    </citation>
    <scope>NUCLEOTIDE SEQUENCE [LARGE SCALE GENOMIC DNA]</scope>
    <source>
        <strain evidence="14">JCM 10667</strain>
    </source>
</reference>
<evidence type="ECO:0000256" key="1">
    <source>
        <dbReference type="ARBA" id="ARBA00004613"/>
    </source>
</evidence>
<evidence type="ECO:0000256" key="2">
    <source>
        <dbReference type="ARBA" id="ARBA00010472"/>
    </source>
</evidence>
<keyword evidence="4" id="KW-0964">Secreted</keyword>
<dbReference type="AlphaFoldDB" id="A0A7W7IIV1"/>
<sequence>MPNLATSVIVGAVIALMPASSPESATSLRLTLDHPERGTSRSVTLRCDPPGGSHPEAARACSELSGSGGGFAHGPDGRMCTAVHSPVVARADGRWRGKAVRFRVEYGNDCVMRSRTGSVFAF</sequence>
<dbReference type="EMBL" id="BAAAHD010000005">
    <property type="protein sequence ID" value="GAA0548009.1"/>
    <property type="molecule type" value="Genomic_DNA"/>
</dbReference>
<evidence type="ECO:0000313" key="11">
    <source>
        <dbReference type="EMBL" id="GAA0548009.1"/>
    </source>
</evidence>
<reference evidence="11" key="1">
    <citation type="journal article" date="2014" name="Int. J. Syst. Evol. Microbiol.">
        <title>Complete genome of a new Firmicutes species belonging to the dominant human colonic microbiota ('Ruminococcus bicirculans') reveals two chromosomes and a selective capacity to utilize plant glucans.</title>
        <authorList>
            <consortium name="NISC Comparative Sequencing Program"/>
            <person name="Wegmann U."/>
            <person name="Louis P."/>
            <person name="Goesmann A."/>
            <person name="Henrissat B."/>
            <person name="Duncan S.H."/>
            <person name="Flint H.J."/>
        </authorList>
    </citation>
    <scope>NUCLEOTIDE SEQUENCE</scope>
    <source>
        <strain evidence="11">JCM 10667</strain>
    </source>
</reference>
<dbReference type="Proteomes" id="UP000549343">
    <property type="component" value="Unassembled WGS sequence"/>
</dbReference>
<reference evidence="11" key="4">
    <citation type="submission" date="2023-12" db="EMBL/GenBank/DDBJ databases">
        <authorList>
            <person name="Sun Q."/>
            <person name="Inoue M."/>
        </authorList>
    </citation>
    <scope>NUCLEOTIDE SEQUENCE</scope>
    <source>
        <strain evidence="11">JCM 10667</strain>
    </source>
</reference>
<name>A0A7W7IIV1_9ACTN</name>
<evidence type="ECO:0000256" key="6">
    <source>
        <dbReference type="ARBA" id="ARBA00022900"/>
    </source>
</evidence>
<dbReference type="GO" id="GO:0005576">
    <property type="term" value="C:extracellular region"/>
    <property type="evidence" value="ECO:0007669"/>
    <property type="project" value="UniProtKB-SubCell"/>
</dbReference>
<evidence type="ECO:0000256" key="5">
    <source>
        <dbReference type="ARBA" id="ARBA00022690"/>
    </source>
</evidence>
<comment type="similarity">
    <text evidence="2 8">Belongs to the protease inhibitor I16 (SSI) family.</text>
</comment>
<keyword evidence="5 8" id="KW-0646">Protease inhibitor</keyword>
<dbReference type="Gene3D" id="3.30.350.10">
    <property type="entry name" value="Subtilisin inhibitor-like"/>
    <property type="match status" value="1"/>
</dbReference>
<keyword evidence="6 8" id="KW-0722">Serine protease inhibitor</keyword>
<feature type="region of interest" description="Disordered" evidence="9">
    <location>
        <begin position="34"/>
        <end position="61"/>
    </location>
</feature>
<comment type="subunit">
    <text evidence="3">Homodimer.</text>
</comment>
<reference evidence="12 13" key="3">
    <citation type="submission" date="2020-08" db="EMBL/GenBank/DDBJ databases">
        <title>Sequencing the genomes of 1000 actinobacteria strains.</title>
        <authorList>
            <person name="Klenk H.-P."/>
        </authorList>
    </citation>
    <scope>NUCLEOTIDE SEQUENCE [LARGE SCALE GENOMIC DNA]</scope>
    <source>
        <strain evidence="12 13">DSM 44772</strain>
    </source>
</reference>
<evidence type="ECO:0000313" key="12">
    <source>
        <dbReference type="EMBL" id="MBB4777868.1"/>
    </source>
</evidence>
<dbReference type="GO" id="GO:0004867">
    <property type="term" value="F:serine-type endopeptidase inhibitor activity"/>
    <property type="evidence" value="ECO:0007669"/>
    <property type="project" value="UniProtKB-KW"/>
</dbReference>
<dbReference type="InterPro" id="IPR036819">
    <property type="entry name" value="Subtilisin_inhibitor-like_sf"/>
</dbReference>
<feature type="domain" description="Subtilisin inhibitor" evidence="10">
    <location>
        <begin position="25"/>
        <end position="108"/>
    </location>
</feature>
<evidence type="ECO:0000256" key="8">
    <source>
        <dbReference type="RuleBase" id="RU003471"/>
    </source>
</evidence>
<evidence type="ECO:0000256" key="9">
    <source>
        <dbReference type="SAM" id="MobiDB-lite"/>
    </source>
</evidence>
<dbReference type="PRINTS" id="PR00294">
    <property type="entry name" value="SSBTLNINHBTR"/>
</dbReference>
<comment type="caution">
    <text evidence="12">The sequence shown here is derived from an EMBL/GenBank/DDBJ whole genome shotgun (WGS) entry which is preliminary data.</text>
</comment>
<protein>
    <recommendedName>
        <fullName evidence="10">Subtilisin inhibitor domain-containing protein</fullName>
    </recommendedName>
</protein>